<gene>
    <name evidence="1" type="ORF">S12H4_11501</name>
</gene>
<evidence type="ECO:0008006" key="2">
    <source>
        <dbReference type="Google" id="ProtNLM"/>
    </source>
</evidence>
<dbReference type="AlphaFoldDB" id="X1SB12"/>
<feature type="non-terminal residue" evidence="1">
    <location>
        <position position="224"/>
    </location>
</feature>
<accession>X1SB12</accession>
<dbReference type="EMBL" id="BARW01005179">
    <property type="protein sequence ID" value="GAI76306.1"/>
    <property type="molecule type" value="Genomic_DNA"/>
</dbReference>
<protein>
    <recommendedName>
        <fullName evidence="2">Dipeptidase</fullName>
    </recommendedName>
</protein>
<reference evidence="1" key="1">
    <citation type="journal article" date="2014" name="Front. Microbiol.">
        <title>High frequency of phylogenetically diverse reductive dehalogenase-homologous genes in deep subseafloor sedimentary metagenomes.</title>
        <authorList>
            <person name="Kawai M."/>
            <person name="Futagami T."/>
            <person name="Toyoda A."/>
            <person name="Takaki Y."/>
            <person name="Nishi S."/>
            <person name="Hori S."/>
            <person name="Arai W."/>
            <person name="Tsubouchi T."/>
            <person name="Morono Y."/>
            <person name="Uchiyama I."/>
            <person name="Ito T."/>
            <person name="Fujiyama A."/>
            <person name="Inagaki F."/>
            <person name="Takami H."/>
        </authorList>
    </citation>
    <scope>NUCLEOTIDE SEQUENCE</scope>
    <source>
        <strain evidence="1">Expedition CK06-06</strain>
    </source>
</reference>
<organism evidence="1">
    <name type="scientific">marine sediment metagenome</name>
    <dbReference type="NCBI Taxonomy" id="412755"/>
    <lineage>
        <taxon>unclassified sequences</taxon>
        <taxon>metagenomes</taxon>
        <taxon>ecological metagenomes</taxon>
    </lineage>
</organism>
<dbReference type="GO" id="GO:0070004">
    <property type="term" value="F:cysteine-type exopeptidase activity"/>
    <property type="evidence" value="ECO:0007669"/>
    <property type="project" value="InterPro"/>
</dbReference>
<sequence length="224" mass="25013">MKSIKLTVLLSVVGLFLLAISLSAFADCTTFMIGKDASVDGSTMLTIHQDTPTYDFRLTYIPAKDHEPGTMKELYDYPQQYRWWDKYGNPIDAEGGDKVAALIPEVPHTYAYMRGLFGVMNEYQVSMGMPTLAGIHEELWNDESKLRLTQLSYVAMERATTAREAIKIMGSLGEEFGFKGEYTAGKGLSVGDPNEVWLFHIMGPGPFWTPGSTDYLGAIWLAQR</sequence>
<proteinExistence type="predicted"/>
<name>X1SB12_9ZZZZ</name>
<evidence type="ECO:0000313" key="1">
    <source>
        <dbReference type="EMBL" id="GAI76306.1"/>
    </source>
</evidence>
<dbReference type="Pfam" id="PF03577">
    <property type="entry name" value="Peptidase_C69"/>
    <property type="match status" value="1"/>
</dbReference>
<dbReference type="PANTHER" id="PTHR12994">
    <property type="entry name" value="SECERNIN"/>
    <property type="match status" value="1"/>
</dbReference>
<dbReference type="InterPro" id="IPR005322">
    <property type="entry name" value="Peptidase_C69"/>
</dbReference>
<dbReference type="GO" id="GO:0006508">
    <property type="term" value="P:proteolysis"/>
    <property type="evidence" value="ECO:0007669"/>
    <property type="project" value="InterPro"/>
</dbReference>
<dbReference type="GO" id="GO:0016805">
    <property type="term" value="F:dipeptidase activity"/>
    <property type="evidence" value="ECO:0007669"/>
    <property type="project" value="InterPro"/>
</dbReference>
<comment type="caution">
    <text evidence="1">The sequence shown here is derived from an EMBL/GenBank/DDBJ whole genome shotgun (WGS) entry which is preliminary data.</text>
</comment>
<dbReference type="PANTHER" id="PTHR12994:SF17">
    <property type="entry name" value="LD30995P"/>
    <property type="match status" value="1"/>
</dbReference>